<feature type="transmembrane region" description="Helical" evidence="13">
    <location>
        <begin position="304"/>
        <end position="327"/>
    </location>
</feature>
<dbReference type="InterPro" id="IPR008952">
    <property type="entry name" value="Tetraspanin_EC2_sf"/>
</dbReference>
<dbReference type="FunFam" id="1.10.1450.10:FF:000033">
    <property type="entry name" value="Tetraspanin"/>
    <property type="match status" value="1"/>
</dbReference>
<evidence type="ECO:0000256" key="3">
    <source>
        <dbReference type="ARBA" id="ARBA00022475"/>
    </source>
</evidence>
<dbReference type="Pfam" id="PF00335">
    <property type="entry name" value="Tetraspanin"/>
    <property type="match status" value="1"/>
</dbReference>
<keyword evidence="8" id="KW-0325">Glycoprotein</keyword>
<organism evidence="14 15">
    <name type="scientific">Clarias magur</name>
    <name type="common">Asian catfish</name>
    <name type="synonym">Macropteronotus magur</name>
    <dbReference type="NCBI Taxonomy" id="1594786"/>
    <lineage>
        <taxon>Eukaryota</taxon>
        <taxon>Metazoa</taxon>
        <taxon>Chordata</taxon>
        <taxon>Craniata</taxon>
        <taxon>Vertebrata</taxon>
        <taxon>Euteleostomi</taxon>
        <taxon>Actinopterygii</taxon>
        <taxon>Neopterygii</taxon>
        <taxon>Teleostei</taxon>
        <taxon>Ostariophysi</taxon>
        <taxon>Siluriformes</taxon>
        <taxon>Clariidae</taxon>
        <taxon>Clarias</taxon>
    </lineage>
</organism>
<dbReference type="Gene3D" id="1.10.1450.10">
    <property type="entry name" value="Tetraspanin"/>
    <property type="match status" value="1"/>
</dbReference>
<feature type="transmembrane region" description="Helical" evidence="13">
    <location>
        <begin position="89"/>
        <end position="113"/>
    </location>
</feature>
<dbReference type="PANTHER" id="PTHR19282">
    <property type="entry name" value="TETRASPANIN"/>
    <property type="match status" value="1"/>
</dbReference>
<comment type="subunit">
    <text evidence="10">Interacts with ADAM10.</text>
</comment>
<dbReference type="PANTHER" id="PTHR19282:SF550">
    <property type="entry name" value="TETRASPANIN-10"/>
    <property type="match status" value="1"/>
</dbReference>
<comment type="function">
    <text evidence="9">Part of TspanC8 subgroup, composed of 6 members that interact with the transmembrane metalloprotease ADAM10. This interaction is required for ADAM10 exit from the endoplasmic reticulum and for enzymatic maturation and trafficking to the cell surface as well as substrate specificity. Different TspanC8/ADAM10 complexes have distinct substrates.</text>
</comment>
<evidence type="ECO:0000256" key="8">
    <source>
        <dbReference type="ARBA" id="ARBA00023180"/>
    </source>
</evidence>
<proteinExistence type="inferred from homology"/>
<dbReference type="AlphaFoldDB" id="A0A8J4TQZ0"/>
<evidence type="ECO:0000256" key="11">
    <source>
        <dbReference type="ARBA" id="ARBA00073330"/>
    </source>
</evidence>
<evidence type="ECO:0000256" key="4">
    <source>
        <dbReference type="ARBA" id="ARBA00022692"/>
    </source>
</evidence>
<dbReference type="PRINTS" id="PR00259">
    <property type="entry name" value="TMFOUR"/>
</dbReference>
<dbReference type="SUPFAM" id="SSF48652">
    <property type="entry name" value="Tetraspanin"/>
    <property type="match status" value="1"/>
</dbReference>
<dbReference type="GO" id="GO:0005886">
    <property type="term" value="C:plasma membrane"/>
    <property type="evidence" value="ECO:0007669"/>
    <property type="project" value="UniProtKB-SubCell"/>
</dbReference>
<accession>A0A8J4TQZ0</accession>
<keyword evidence="15" id="KW-1185">Reference proteome</keyword>
<evidence type="ECO:0000256" key="7">
    <source>
        <dbReference type="ARBA" id="ARBA00023157"/>
    </source>
</evidence>
<evidence type="ECO:0000256" key="13">
    <source>
        <dbReference type="SAM" id="Phobius"/>
    </source>
</evidence>
<feature type="non-terminal residue" evidence="14">
    <location>
        <position position="1"/>
    </location>
</feature>
<keyword evidence="4 13" id="KW-0812">Transmembrane</keyword>
<keyword evidence="3" id="KW-1003">Cell membrane</keyword>
<feature type="transmembrane region" description="Helical" evidence="13">
    <location>
        <begin position="133"/>
        <end position="154"/>
    </location>
</feature>
<keyword evidence="6 13" id="KW-0472">Membrane</keyword>
<protein>
    <recommendedName>
        <fullName evidence="11">Tetraspanin-10</fullName>
    </recommendedName>
    <alternativeName>
        <fullName evidence="12">Oculospanin</fullName>
    </alternativeName>
</protein>
<sequence>YRWERRVSYQQDEMSFIWLSRKIPFLWKPRSEIQDDVTKPLISKVTTRNGVEYLGTDSSSSSNDKLSSWTFPCLQTHSSSDLTHFLLKYVLFTSNLFFSVLGLATLGLGFWGLVSKESFAQEKLDGLGTDPMLFLVFLGFLLSLLCLTGCVGALRENQYLLRTFSAVLLVLVAAQVLVVIVAYSMQGWITELLRSGMLSAMTRYRDDLDLRFITDEIQIGLQCCGVDNYRDWEINQYFNCSSPGVQACGVPPSCCVDPLENGTVWNSQCGLGAQQLDEFSAQSVIFLGGCMDNISRWINLHSGIIGIVTAALLSVQILTLVTTTRLLDRIKWNKTRAY</sequence>
<evidence type="ECO:0000256" key="1">
    <source>
        <dbReference type="ARBA" id="ARBA00004651"/>
    </source>
</evidence>
<name>A0A8J4TQZ0_CLAMG</name>
<dbReference type="OrthoDB" id="8122038at2759"/>
<dbReference type="CDD" id="cd03167">
    <property type="entry name" value="oculospanin_like_LEL"/>
    <property type="match status" value="1"/>
</dbReference>
<dbReference type="EMBL" id="QNUK01000086">
    <property type="protein sequence ID" value="KAF5902636.1"/>
    <property type="molecule type" value="Genomic_DNA"/>
</dbReference>
<keyword evidence="5 13" id="KW-1133">Transmembrane helix</keyword>
<dbReference type="GO" id="GO:0019899">
    <property type="term" value="F:enzyme binding"/>
    <property type="evidence" value="ECO:0007669"/>
    <property type="project" value="UniProtKB-ARBA"/>
</dbReference>
<evidence type="ECO:0000256" key="10">
    <source>
        <dbReference type="ARBA" id="ARBA00065402"/>
    </source>
</evidence>
<evidence type="ECO:0000256" key="12">
    <source>
        <dbReference type="ARBA" id="ARBA00083961"/>
    </source>
</evidence>
<dbReference type="Proteomes" id="UP000727407">
    <property type="component" value="Unassembled WGS sequence"/>
</dbReference>
<gene>
    <name evidence="14" type="primary">tspan10</name>
    <name evidence="14" type="ORF">DAT39_007631</name>
</gene>
<comment type="subcellular location">
    <subcellularLocation>
        <location evidence="1">Cell membrane</location>
        <topology evidence="1">Multi-pass membrane protein</topology>
    </subcellularLocation>
</comment>
<comment type="caution">
    <text evidence="14">The sequence shown here is derived from an EMBL/GenBank/DDBJ whole genome shotgun (WGS) entry which is preliminary data.</text>
</comment>
<evidence type="ECO:0000256" key="6">
    <source>
        <dbReference type="ARBA" id="ARBA00023136"/>
    </source>
</evidence>
<dbReference type="InterPro" id="IPR018499">
    <property type="entry name" value="Tetraspanin/Peripherin"/>
</dbReference>
<keyword evidence="7" id="KW-1015">Disulfide bond</keyword>
<evidence type="ECO:0000313" key="14">
    <source>
        <dbReference type="EMBL" id="KAF5902636.1"/>
    </source>
</evidence>
<reference evidence="14" key="1">
    <citation type="submission" date="2020-07" db="EMBL/GenBank/DDBJ databases">
        <title>Clarias magur genome sequencing, assembly and annotation.</title>
        <authorList>
            <person name="Kushwaha B."/>
            <person name="Kumar R."/>
            <person name="Das P."/>
            <person name="Joshi C.G."/>
            <person name="Kumar D."/>
            <person name="Nagpure N.S."/>
            <person name="Pandey M."/>
            <person name="Agarwal S."/>
            <person name="Srivastava S."/>
            <person name="Singh M."/>
            <person name="Sahoo L."/>
            <person name="Jayasankar P."/>
            <person name="Meher P.K."/>
            <person name="Koringa P.G."/>
            <person name="Iquebal M.A."/>
            <person name="Das S.P."/>
            <person name="Bit A."/>
            <person name="Patnaik S."/>
            <person name="Patel N."/>
            <person name="Shah T.M."/>
            <person name="Hinsu A."/>
            <person name="Jena J.K."/>
        </authorList>
    </citation>
    <scope>NUCLEOTIDE SEQUENCE</scope>
    <source>
        <strain evidence="14">CIFAMagur01</strain>
        <tissue evidence="14">Testis</tissue>
    </source>
</reference>
<evidence type="ECO:0000256" key="2">
    <source>
        <dbReference type="ARBA" id="ARBA00006840"/>
    </source>
</evidence>
<feature type="transmembrane region" description="Helical" evidence="13">
    <location>
        <begin position="166"/>
        <end position="189"/>
    </location>
</feature>
<evidence type="ECO:0000313" key="15">
    <source>
        <dbReference type="Proteomes" id="UP000727407"/>
    </source>
</evidence>
<evidence type="ECO:0000256" key="5">
    <source>
        <dbReference type="ARBA" id="ARBA00022989"/>
    </source>
</evidence>
<comment type="similarity">
    <text evidence="2">Belongs to the tetraspanin (TM4SF) family.</text>
</comment>
<evidence type="ECO:0000256" key="9">
    <source>
        <dbReference type="ARBA" id="ARBA00056995"/>
    </source>
</evidence>